<dbReference type="OrthoDB" id="9810477at2"/>
<dbReference type="InterPro" id="IPR016047">
    <property type="entry name" value="M23ase_b-sheet_dom"/>
</dbReference>
<dbReference type="Proteomes" id="UP000195772">
    <property type="component" value="Unassembled WGS sequence"/>
</dbReference>
<dbReference type="InterPro" id="IPR050570">
    <property type="entry name" value="Cell_wall_metabolism_enzyme"/>
</dbReference>
<dbReference type="PANTHER" id="PTHR21666">
    <property type="entry name" value="PEPTIDASE-RELATED"/>
    <property type="match status" value="1"/>
</dbReference>
<protein>
    <submittedName>
        <fullName evidence="4">Peptidase M23</fullName>
    </submittedName>
</protein>
<gene>
    <name evidence="4" type="ORF">B5G41_04105</name>
</gene>
<feature type="domain" description="M23ase beta-sheet core" evidence="3">
    <location>
        <begin position="50"/>
        <end position="115"/>
    </location>
</feature>
<dbReference type="Pfam" id="PF01551">
    <property type="entry name" value="Peptidase_M23"/>
    <property type="match status" value="1"/>
</dbReference>
<dbReference type="PANTHER" id="PTHR21666:SF289">
    <property type="entry name" value="L-ALA--D-GLU ENDOPEPTIDASE"/>
    <property type="match status" value="1"/>
</dbReference>
<feature type="signal peptide" evidence="2">
    <location>
        <begin position="1"/>
        <end position="22"/>
    </location>
</feature>
<dbReference type="eggNOG" id="COG0739">
    <property type="taxonomic scope" value="Bacteria"/>
</dbReference>
<feature type="chain" id="PRO_5012463752" evidence="2">
    <location>
        <begin position="23"/>
        <end position="575"/>
    </location>
</feature>
<name>A0A1Y3R6U8_9BACT</name>
<proteinExistence type="predicted"/>
<dbReference type="Gene3D" id="2.70.70.10">
    <property type="entry name" value="Glucose Permease (Domain IIA)"/>
    <property type="match status" value="1"/>
</dbReference>
<keyword evidence="1 2" id="KW-0732">Signal</keyword>
<evidence type="ECO:0000256" key="1">
    <source>
        <dbReference type="ARBA" id="ARBA00022729"/>
    </source>
</evidence>
<dbReference type="EMBL" id="NFHB01000002">
    <property type="protein sequence ID" value="OUN04500.1"/>
    <property type="molecule type" value="Genomic_DNA"/>
</dbReference>
<dbReference type="RefSeq" id="WP_087401418.1">
    <property type="nucleotide sequence ID" value="NZ_NFHB01000002.1"/>
</dbReference>
<evidence type="ECO:0000259" key="3">
    <source>
        <dbReference type="Pfam" id="PF01551"/>
    </source>
</evidence>
<dbReference type="CDD" id="cd12797">
    <property type="entry name" value="M23_peptidase"/>
    <property type="match status" value="1"/>
</dbReference>
<evidence type="ECO:0000313" key="4">
    <source>
        <dbReference type="EMBL" id="OUN04500.1"/>
    </source>
</evidence>
<evidence type="ECO:0000256" key="2">
    <source>
        <dbReference type="SAM" id="SignalP"/>
    </source>
</evidence>
<sequence length="575" mass="63409">MRRILTLLILAAACLGARGQHPAPEEYIYPIRDVEGLYSANFGEMRPAHFHAGIDIKTDGAEGKPLVAVADGYVSRVSLGAYGYGRAVYLTLHNGTTAVYGHLQRFRKDIEGRVREERHARRSNSANLWFGPDTWPVKQGDVIGYSGNSGSSMGPHLHYELRDTRTQRLYNVVSAGIIRPDDDLPPRIMRIHYIEVDTVQGIPVHSRPESYAVVRSAGGSYRLTREEPVGTGRKGYFVVEASDRRNGVGNTFGLWRLALSADGKPLFEYRMDGFEQAQSRCCDAVSYYPLQLTSRNEVIRAAQLAQSPACFYPVMEERGIVRTEAGQTRRIRIEAWDDCGNRSQLEFDILGRTASFRAEADSAATALTPERTGIVRLGREVTARIPAGALYEPVFCRAERCPAPASDSTLIVLSPGYRILPATTPLHRAMTVSVRAFVPENLQPHTVLAARNVKGRLTCIGGKYADGAVTATTRTTGELFVVADTIPPRIRPLFTDGADLTRASGMRFRVGDNFSGIASCTLLIDGKWVPCDRLPMQGTLIHLFEEPPARKSHSVRLTLTDACGNTACWEGTIRR</sequence>
<evidence type="ECO:0000313" key="5">
    <source>
        <dbReference type="Proteomes" id="UP000195772"/>
    </source>
</evidence>
<dbReference type="SUPFAM" id="SSF51261">
    <property type="entry name" value="Duplicated hybrid motif"/>
    <property type="match status" value="1"/>
</dbReference>
<comment type="caution">
    <text evidence="4">The sequence shown here is derived from an EMBL/GenBank/DDBJ whole genome shotgun (WGS) entry which is preliminary data.</text>
</comment>
<accession>A0A1Y3R6U8</accession>
<dbReference type="InterPro" id="IPR011055">
    <property type="entry name" value="Dup_hybrid_motif"/>
</dbReference>
<reference evidence="5" key="1">
    <citation type="submission" date="2017-04" db="EMBL/GenBank/DDBJ databases">
        <title>Function of individual gut microbiota members based on whole genome sequencing of pure cultures obtained from chicken caecum.</title>
        <authorList>
            <person name="Medvecky M."/>
            <person name="Cejkova D."/>
            <person name="Polansky O."/>
            <person name="Karasova D."/>
            <person name="Kubasova T."/>
            <person name="Cizek A."/>
            <person name="Rychlik I."/>
        </authorList>
    </citation>
    <scope>NUCLEOTIDE SEQUENCE [LARGE SCALE GENOMIC DNA]</scope>
    <source>
        <strain evidence="5">An90</strain>
    </source>
</reference>
<organism evidence="4 5">
    <name type="scientific">Alistipes onderdonkii</name>
    <dbReference type="NCBI Taxonomy" id="328813"/>
    <lineage>
        <taxon>Bacteria</taxon>
        <taxon>Pseudomonadati</taxon>
        <taxon>Bacteroidota</taxon>
        <taxon>Bacteroidia</taxon>
        <taxon>Bacteroidales</taxon>
        <taxon>Rikenellaceae</taxon>
        <taxon>Alistipes</taxon>
    </lineage>
</organism>
<dbReference type="GO" id="GO:0004222">
    <property type="term" value="F:metalloendopeptidase activity"/>
    <property type="evidence" value="ECO:0007669"/>
    <property type="project" value="TreeGrafter"/>
</dbReference>
<dbReference type="AlphaFoldDB" id="A0A1Y3R6U8"/>